<feature type="domain" description="Protein kinase" evidence="6">
    <location>
        <begin position="1"/>
        <end position="278"/>
    </location>
</feature>
<dbReference type="RefSeq" id="WP_184791272.1">
    <property type="nucleotide sequence ID" value="NZ_BONT01000012.1"/>
</dbReference>
<evidence type="ECO:0000313" key="8">
    <source>
        <dbReference type="Proteomes" id="UP000548476"/>
    </source>
</evidence>
<comment type="similarity">
    <text evidence="1">Belongs to the protein kinase superfamily. STE Ser/Thr protein kinase family. STE20 subfamily.</text>
</comment>
<sequence>MAQVGAPAVGELLADRYRLDEHINDDSTGRQVWRGTDVLLARPVTVVLRTPGGPEAEEMLHAAVAASRVNHAHIVGVYDAVDEGDRAYVVREWVEGRSLRDIVIHSPLDPRHAIAVTLAVAEAVTAVHATGVAHGNVHAGTVLLSDDDRVVLSDPRADAAATQTGDVRAIGATLYCALTGMWPKEVPGPAILPDAARDESGGLLAPATALPGVPGYLDRLTTELLDPAEPPPSAAELVEELSRLEGTEGTDALEFVAGADDDETLTEHPAKPVGRRFAYGIAGMLVAALVALLVITSLLPDDTSSGQDPGNTAQESEAPEVSAQQIKLTGTQVRLVDPKGDGDENDGVELTVDGKAKTGWETNEYHNRSNFGNLKEGMGLLIDLGEKREVTQVIVNLGSIGVELSLRAGNDASDDAAIISDFKTIGPMQVNDKASVRFQPDVGSSYQYLMVWLTDLPQIENGYYQAAVQEIQVYAN</sequence>
<evidence type="ECO:0000313" key="7">
    <source>
        <dbReference type="EMBL" id="MBB6038485.1"/>
    </source>
</evidence>
<dbReference type="SMART" id="SM00220">
    <property type="entry name" value="S_TKc"/>
    <property type="match status" value="1"/>
</dbReference>
<keyword evidence="2" id="KW-0547">Nucleotide-binding</keyword>
<evidence type="ECO:0000256" key="2">
    <source>
        <dbReference type="ARBA" id="ARBA00022741"/>
    </source>
</evidence>
<dbReference type="CDD" id="cd13973">
    <property type="entry name" value="PK_MviN-like"/>
    <property type="match status" value="1"/>
</dbReference>
<dbReference type="PROSITE" id="PS50011">
    <property type="entry name" value="PROTEIN_KINASE_DOM"/>
    <property type="match status" value="1"/>
</dbReference>
<gene>
    <name evidence="7" type="ORF">HNR73_006368</name>
</gene>
<proteinExistence type="inferred from homology"/>
<accession>A0A841FQP9</accession>
<reference evidence="7 8" key="1">
    <citation type="submission" date="2020-08" db="EMBL/GenBank/DDBJ databases">
        <title>Genomic Encyclopedia of Type Strains, Phase IV (KMG-IV): sequencing the most valuable type-strain genomes for metagenomic binning, comparative biology and taxonomic classification.</title>
        <authorList>
            <person name="Goeker M."/>
        </authorList>
    </citation>
    <scope>NUCLEOTIDE SEQUENCE [LARGE SCALE GENOMIC DNA]</scope>
    <source>
        <strain evidence="7 8">YIM 65646</strain>
    </source>
</reference>
<dbReference type="EMBL" id="JACHGT010000016">
    <property type="protein sequence ID" value="MBB6038485.1"/>
    <property type="molecule type" value="Genomic_DNA"/>
</dbReference>
<comment type="caution">
    <text evidence="7">The sequence shown here is derived from an EMBL/GenBank/DDBJ whole genome shotgun (WGS) entry which is preliminary data.</text>
</comment>
<dbReference type="Gene3D" id="2.60.120.260">
    <property type="entry name" value="Galactose-binding domain-like"/>
    <property type="match status" value="1"/>
</dbReference>
<dbReference type="InterPro" id="IPR051931">
    <property type="entry name" value="PAK3-like"/>
</dbReference>
<dbReference type="Gene3D" id="1.10.510.10">
    <property type="entry name" value="Transferase(Phosphotransferase) domain 1"/>
    <property type="match status" value="1"/>
</dbReference>
<dbReference type="InterPro" id="IPR011009">
    <property type="entry name" value="Kinase-like_dom_sf"/>
</dbReference>
<dbReference type="PANTHER" id="PTHR45832:SF22">
    <property type="entry name" value="SERINE_THREONINE-PROTEIN KINASE SAMKA-RELATED"/>
    <property type="match status" value="1"/>
</dbReference>
<evidence type="ECO:0000256" key="5">
    <source>
        <dbReference type="SAM" id="Phobius"/>
    </source>
</evidence>
<feature type="compositionally biased region" description="Polar residues" evidence="4">
    <location>
        <begin position="303"/>
        <end position="315"/>
    </location>
</feature>
<keyword evidence="8" id="KW-1185">Reference proteome</keyword>
<dbReference type="PANTHER" id="PTHR45832">
    <property type="entry name" value="SERINE/THREONINE-PROTEIN KINASE SAMKA-RELATED-RELATED"/>
    <property type="match status" value="1"/>
</dbReference>
<dbReference type="Pfam" id="PF00069">
    <property type="entry name" value="Pkinase"/>
    <property type="match status" value="1"/>
</dbReference>
<name>A0A841FQP9_9ACTN</name>
<keyword evidence="5" id="KW-0472">Membrane</keyword>
<evidence type="ECO:0000256" key="3">
    <source>
        <dbReference type="ARBA" id="ARBA00022840"/>
    </source>
</evidence>
<dbReference type="AlphaFoldDB" id="A0A841FQP9"/>
<evidence type="ECO:0000259" key="6">
    <source>
        <dbReference type="PROSITE" id="PS50011"/>
    </source>
</evidence>
<dbReference type="InterPro" id="IPR000719">
    <property type="entry name" value="Prot_kinase_dom"/>
</dbReference>
<organism evidence="7 8">
    <name type="scientific">Phytomonospora endophytica</name>
    <dbReference type="NCBI Taxonomy" id="714109"/>
    <lineage>
        <taxon>Bacteria</taxon>
        <taxon>Bacillati</taxon>
        <taxon>Actinomycetota</taxon>
        <taxon>Actinomycetes</taxon>
        <taxon>Micromonosporales</taxon>
        <taxon>Micromonosporaceae</taxon>
        <taxon>Phytomonospora</taxon>
    </lineage>
</organism>
<protein>
    <recommendedName>
        <fullName evidence="6">Protein kinase domain-containing protein</fullName>
    </recommendedName>
</protein>
<dbReference type="GO" id="GO:0004672">
    <property type="term" value="F:protein kinase activity"/>
    <property type="evidence" value="ECO:0007669"/>
    <property type="project" value="InterPro"/>
</dbReference>
<evidence type="ECO:0000256" key="1">
    <source>
        <dbReference type="ARBA" id="ARBA00008874"/>
    </source>
</evidence>
<dbReference type="GO" id="GO:0005524">
    <property type="term" value="F:ATP binding"/>
    <property type="evidence" value="ECO:0007669"/>
    <property type="project" value="UniProtKB-KW"/>
</dbReference>
<keyword evidence="5" id="KW-0812">Transmembrane</keyword>
<dbReference type="Gene3D" id="3.30.200.20">
    <property type="entry name" value="Phosphorylase Kinase, domain 1"/>
    <property type="match status" value="1"/>
</dbReference>
<dbReference type="SUPFAM" id="SSF56112">
    <property type="entry name" value="Protein kinase-like (PK-like)"/>
    <property type="match status" value="1"/>
</dbReference>
<evidence type="ECO:0000256" key="4">
    <source>
        <dbReference type="SAM" id="MobiDB-lite"/>
    </source>
</evidence>
<keyword evidence="3" id="KW-0067">ATP-binding</keyword>
<feature type="region of interest" description="Disordered" evidence="4">
    <location>
        <begin position="303"/>
        <end position="326"/>
    </location>
</feature>
<dbReference type="Proteomes" id="UP000548476">
    <property type="component" value="Unassembled WGS sequence"/>
</dbReference>
<feature type="transmembrane region" description="Helical" evidence="5">
    <location>
        <begin position="277"/>
        <end position="299"/>
    </location>
</feature>
<keyword evidence="5" id="KW-1133">Transmembrane helix</keyword>